<organism evidence="10 11">
    <name type="scientific">Mucilaginibacter frigoritolerans</name>
    <dbReference type="NCBI Taxonomy" id="652788"/>
    <lineage>
        <taxon>Bacteria</taxon>
        <taxon>Pseudomonadati</taxon>
        <taxon>Bacteroidota</taxon>
        <taxon>Sphingobacteriia</taxon>
        <taxon>Sphingobacteriales</taxon>
        <taxon>Sphingobacteriaceae</taxon>
        <taxon>Mucilaginibacter</taxon>
    </lineage>
</organism>
<evidence type="ECO:0000256" key="7">
    <source>
        <dbReference type="PIRSR" id="PIRSR038994-2"/>
    </source>
</evidence>
<gene>
    <name evidence="10" type="ORF">JN11_03684</name>
</gene>
<evidence type="ECO:0000256" key="4">
    <source>
        <dbReference type="ARBA" id="ARBA00023277"/>
    </source>
</evidence>
<feature type="binding site" evidence="8">
    <location>
        <position position="215"/>
    </location>
    <ligand>
        <name>Zn(2+)</name>
        <dbReference type="ChEBI" id="CHEBI:29105"/>
    </ligand>
</feature>
<dbReference type="GO" id="GO:0008448">
    <property type="term" value="F:N-acetylglucosamine-6-phosphate deacetylase activity"/>
    <property type="evidence" value="ECO:0007669"/>
    <property type="project" value="InterPro"/>
</dbReference>
<dbReference type="InterPro" id="IPR032466">
    <property type="entry name" value="Metal_Hydrolase"/>
</dbReference>
<dbReference type="GO" id="GO:0046872">
    <property type="term" value="F:metal ion binding"/>
    <property type="evidence" value="ECO:0007669"/>
    <property type="project" value="UniProtKB-KW"/>
</dbReference>
<feature type="binding site" evidence="7">
    <location>
        <position position="140"/>
    </location>
    <ligand>
        <name>substrate</name>
    </ligand>
</feature>
<dbReference type="Pfam" id="PF01979">
    <property type="entry name" value="Amidohydro_1"/>
    <property type="match status" value="1"/>
</dbReference>
<dbReference type="InterPro" id="IPR011059">
    <property type="entry name" value="Metal-dep_hydrolase_composite"/>
</dbReference>
<evidence type="ECO:0000313" key="10">
    <source>
        <dbReference type="EMBL" id="TWI97223.1"/>
    </source>
</evidence>
<feature type="binding site" evidence="8">
    <location>
        <position position="194"/>
    </location>
    <ligand>
        <name>Zn(2+)</name>
        <dbReference type="ChEBI" id="CHEBI:29105"/>
    </ligand>
</feature>
<evidence type="ECO:0000256" key="6">
    <source>
        <dbReference type="PIRSR" id="PIRSR038994-1"/>
    </source>
</evidence>
<evidence type="ECO:0000313" key="11">
    <source>
        <dbReference type="Proteomes" id="UP000317010"/>
    </source>
</evidence>
<dbReference type="EMBL" id="VLLI01000011">
    <property type="protein sequence ID" value="TWI97223.1"/>
    <property type="molecule type" value="Genomic_DNA"/>
</dbReference>
<name>A0A562TUR4_9SPHI</name>
<keyword evidence="2 8" id="KW-0479">Metal-binding</keyword>
<feature type="binding site" evidence="7">
    <location>
        <position position="226"/>
    </location>
    <ligand>
        <name>substrate</name>
    </ligand>
</feature>
<feature type="binding site" evidence="7">
    <location>
        <begin position="297"/>
        <end position="299"/>
    </location>
    <ligand>
        <name>substrate</name>
    </ligand>
</feature>
<evidence type="ECO:0000256" key="8">
    <source>
        <dbReference type="PIRSR" id="PIRSR038994-3"/>
    </source>
</evidence>
<accession>A0A562TUR4</accession>
<feature type="binding site" evidence="8">
    <location>
        <position position="129"/>
    </location>
    <ligand>
        <name>Zn(2+)</name>
        <dbReference type="ChEBI" id="CHEBI:29105"/>
    </ligand>
</feature>
<reference evidence="10 11" key="1">
    <citation type="submission" date="2019-07" db="EMBL/GenBank/DDBJ databases">
        <title>Genomic Encyclopedia of Archaeal and Bacterial Type Strains, Phase II (KMG-II): from individual species to whole genera.</title>
        <authorList>
            <person name="Goeker M."/>
        </authorList>
    </citation>
    <scope>NUCLEOTIDE SEQUENCE [LARGE SCALE GENOMIC DNA]</scope>
    <source>
        <strain evidence="10 11">ATCC BAA-1854</strain>
    </source>
</reference>
<dbReference type="PANTHER" id="PTHR11113">
    <property type="entry name" value="N-ACETYLGLUCOSAMINE-6-PHOSPHATE DEACETYLASE"/>
    <property type="match status" value="1"/>
</dbReference>
<dbReference type="SUPFAM" id="SSF51338">
    <property type="entry name" value="Composite domain of metallo-dependent hydrolases"/>
    <property type="match status" value="1"/>
</dbReference>
<dbReference type="Gene3D" id="2.30.40.10">
    <property type="entry name" value="Urease, subunit C, domain 1"/>
    <property type="match status" value="1"/>
</dbReference>
<comment type="cofactor">
    <cofactor evidence="8">
        <name>a divalent metal cation</name>
        <dbReference type="ChEBI" id="CHEBI:60240"/>
    </cofactor>
    <text evidence="8">Binds 1 divalent metal cation per subunit.</text>
</comment>
<sequence length="373" mass="40415">MITALHNLQLISDGQITSGKVVLITGDTIIAISDESAIPDDVKKIDLKGAYVAPGLIDLQIYGSGGKLFAGTPEVDALERMENDLLSQGTIGFFATIGTNTNAIVEEGIESAKIYRERCKGNFWGLHLEGPYLNALKKGAHPANLIKKATLAEVKGWVEKGDGVIKMITIAPELQDQEVIDYLHAQDIIISSGHSNATYAEGKAFLNKPIPAVTHLFNAMPQMHHREPGYIPAIFEEKPYVSIVNDGIHVDFAMVRLAKRELGDKLFLITDAVTAATVGTYQHQFTGDRYVMPDGTLSGSCLTMLKAVENCVKQVGIELAEAINMASLYPAQLAKMTKKGKVAAGYDADLIVFSADFEVQGTVFKGDYLTKAR</sequence>
<keyword evidence="11" id="KW-1185">Reference proteome</keyword>
<feature type="active site" description="Proton donor/acceptor" evidence="6">
    <location>
        <position position="271"/>
    </location>
</feature>
<comment type="similarity">
    <text evidence="1 5">Belongs to the metallo-dependent hydrolases superfamily. NagA family.</text>
</comment>
<proteinExistence type="inferred from homology"/>
<feature type="domain" description="Amidohydrolase-related" evidence="9">
    <location>
        <begin position="51"/>
        <end position="367"/>
    </location>
</feature>
<feature type="binding site" evidence="7">
    <location>
        <position position="249"/>
    </location>
    <ligand>
        <name>substrate</name>
    </ligand>
</feature>
<dbReference type="GO" id="GO:0006046">
    <property type="term" value="P:N-acetylglucosamine catabolic process"/>
    <property type="evidence" value="ECO:0007669"/>
    <property type="project" value="TreeGrafter"/>
</dbReference>
<dbReference type="OrthoDB" id="9776488at2"/>
<dbReference type="Gene3D" id="3.20.20.140">
    <property type="entry name" value="Metal-dependent hydrolases"/>
    <property type="match status" value="1"/>
</dbReference>
<protein>
    <submittedName>
        <fullName evidence="10">N-acetylglucosamine-6-phosphate deacetylase</fullName>
    </submittedName>
</protein>
<dbReference type="AlphaFoldDB" id="A0A562TUR4"/>
<keyword evidence="4 5" id="KW-0119">Carbohydrate metabolism</keyword>
<dbReference type="PANTHER" id="PTHR11113:SF14">
    <property type="entry name" value="N-ACETYLGLUCOSAMINE-6-PHOSPHATE DEACETYLASE"/>
    <property type="match status" value="1"/>
</dbReference>
<feature type="binding site" evidence="7">
    <location>
        <begin position="218"/>
        <end position="219"/>
    </location>
    <ligand>
        <name>substrate</name>
    </ligand>
</feature>
<evidence type="ECO:0000256" key="2">
    <source>
        <dbReference type="ARBA" id="ARBA00022723"/>
    </source>
</evidence>
<dbReference type="SUPFAM" id="SSF51556">
    <property type="entry name" value="Metallo-dependent hydrolases"/>
    <property type="match status" value="1"/>
</dbReference>
<keyword evidence="3 5" id="KW-0378">Hydrolase</keyword>
<evidence type="ECO:0000256" key="3">
    <source>
        <dbReference type="ARBA" id="ARBA00022801"/>
    </source>
</evidence>
<dbReference type="NCBIfam" id="TIGR00221">
    <property type="entry name" value="nagA"/>
    <property type="match status" value="1"/>
</dbReference>
<dbReference type="Proteomes" id="UP000317010">
    <property type="component" value="Unassembled WGS sequence"/>
</dbReference>
<dbReference type="InterPro" id="IPR006680">
    <property type="entry name" value="Amidohydro-rel"/>
</dbReference>
<dbReference type="InterPro" id="IPR003764">
    <property type="entry name" value="GlcNAc_6-P_deAcase"/>
</dbReference>
<evidence type="ECO:0000259" key="9">
    <source>
        <dbReference type="Pfam" id="PF01979"/>
    </source>
</evidence>
<dbReference type="PIRSF" id="PIRSF038994">
    <property type="entry name" value="NagA"/>
    <property type="match status" value="1"/>
</dbReference>
<evidence type="ECO:0000256" key="1">
    <source>
        <dbReference type="ARBA" id="ARBA00010716"/>
    </source>
</evidence>
<comment type="caution">
    <text evidence="10">The sequence shown here is derived from an EMBL/GenBank/DDBJ whole genome shotgun (WGS) entry which is preliminary data.</text>
</comment>
<evidence type="ECO:0000256" key="5">
    <source>
        <dbReference type="PIRNR" id="PIRNR038994"/>
    </source>
</evidence>
<dbReference type="RefSeq" id="WP_144914809.1">
    <property type="nucleotide sequence ID" value="NZ_VLLI01000011.1"/>
</dbReference>